<evidence type="ECO:0000313" key="8">
    <source>
        <dbReference type="Proteomes" id="UP001429601"/>
    </source>
</evidence>
<feature type="region of interest" description="Disordered" evidence="5">
    <location>
        <begin position="303"/>
        <end position="333"/>
    </location>
</feature>
<name>A0ABX0QDB6_9GAMM</name>
<keyword evidence="8" id="KW-1185">Reference proteome</keyword>
<feature type="transmembrane region" description="Helical" evidence="6">
    <location>
        <begin position="206"/>
        <end position="230"/>
    </location>
</feature>
<gene>
    <name evidence="7" type="ORF">HBF26_17865</name>
</gene>
<dbReference type="Proteomes" id="UP001429601">
    <property type="component" value="Unassembled WGS sequence"/>
</dbReference>
<dbReference type="InterPro" id="IPR007688">
    <property type="entry name" value="Conjugal_tfr_TrbL/VirB6"/>
</dbReference>
<evidence type="ECO:0000256" key="6">
    <source>
        <dbReference type="SAM" id="Phobius"/>
    </source>
</evidence>
<keyword evidence="3 6" id="KW-1133">Transmembrane helix</keyword>
<proteinExistence type="predicted"/>
<evidence type="ECO:0000256" key="4">
    <source>
        <dbReference type="ARBA" id="ARBA00023136"/>
    </source>
</evidence>
<evidence type="ECO:0000313" key="7">
    <source>
        <dbReference type="EMBL" id="NID06763.1"/>
    </source>
</evidence>
<evidence type="ECO:0000256" key="2">
    <source>
        <dbReference type="ARBA" id="ARBA00022692"/>
    </source>
</evidence>
<feature type="transmembrane region" description="Helical" evidence="6">
    <location>
        <begin position="32"/>
        <end position="50"/>
    </location>
</feature>
<evidence type="ECO:0000256" key="3">
    <source>
        <dbReference type="ARBA" id="ARBA00022989"/>
    </source>
</evidence>
<reference evidence="7 8" key="1">
    <citation type="journal article" date="2011" name="Curr. Microbiol.">
        <title>Luteibacter jiangsuensis sp. nov.: a methamidophos-degrading bacterium isolated from a methamidophos-manufacturing factory.</title>
        <authorList>
            <person name="Wang L."/>
            <person name="Wang G.L."/>
            <person name="Li S.P."/>
            <person name="Jiang J.D."/>
        </authorList>
    </citation>
    <scope>NUCLEOTIDE SEQUENCE [LARGE SCALE GENOMIC DNA]</scope>
    <source>
        <strain evidence="7 8">CGMCC 1.10133</strain>
    </source>
</reference>
<dbReference type="Pfam" id="PF04610">
    <property type="entry name" value="TrbL"/>
    <property type="match status" value="1"/>
</dbReference>
<protein>
    <submittedName>
        <fullName evidence="7">Type IV secretion system protein</fullName>
    </submittedName>
</protein>
<dbReference type="EMBL" id="JAAQQR010000011">
    <property type="protein sequence ID" value="NID06763.1"/>
    <property type="molecule type" value="Genomic_DNA"/>
</dbReference>
<keyword evidence="2 6" id="KW-0812">Transmembrane</keyword>
<feature type="transmembrane region" description="Helical" evidence="6">
    <location>
        <begin position="172"/>
        <end position="194"/>
    </location>
</feature>
<comment type="caution">
    <text evidence="7">The sequence shown here is derived from an EMBL/GenBank/DDBJ whole genome shotgun (WGS) entry which is preliminary data.</text>
</comment>
<keyword evidence="4 6" id="KW-0472">Membrane</keyword>
<feature type="transmembrane region" description="Helical" evidence="6">
    <location>
        <begin position="71"/>
        <end position="89"/>
    </location>
</feature>
<organism evidence="7 8">
    <name type="scientific">Luteibacter jiangsuensis</name>
    <dbReference type="NCBI Taxonomy" id="637577"/>
    <lineage>
        <taxon>Bacteria</taxon>
        <taxon>Pseudomonadati</taxon>
        <taxon>Pseudomonadota</taxon>
        <taxon>Gammaproteobacteria</taxon>
        <taxon>Lysobacterales</taxon>
        <taxon>Rhodanobacteraceae</taxon>
        <taxon>Luteibacter</taxon>
    </lineage>
</organism>
<accession>A0ABX0QDB6</accession>
<feature type="compositionally biased region" description="Low complexity" evidence="5">
    <location>
        <begin position="303"/>
        <end position="314"/>
    </location>
</feature>
<evidence type="ECO:0000256" key="1">
    <source>
        <dbReference type="ARBA" id="ARBA00004141"/>
    </source>
</evidence>
<sequence length="363" mass="38901">MPNITDYIYFRLVYDYLNEQISKFGMELMGRMMSWASALALVLVTLWILLQGYRILSGQSREPLMATVLNMGRIAVIVGAATTMAVAGTDLHNFLTVDLDKAVHGIFTGSDKETTADSIDGNLAWTQLALSTINSVQVVPSDAEMLANKQRASWIAAFGTASPPMAAGVMLLLYQFAMALFIGLGPLFILCLIFDQTKELFRRWIMYGIGTIFSMALLSVVCSIVLRLTIKINEAMWGAKIVNKLLGSSTEGLNSIAMQQGGIGLLLTALIVSVPPMAAMFFQGTLGNFLTYSAFGGAGSSIGPSGQPPGSWSAHRLSGGDSAAATRGRDSEDIGALGVRTMPSVPVLPQQDVVKSVPARDRM</sequence>
<comment type="subcellular location">
    <subcellularLocation>
        <location evidence="1">Membrane</location>
        <topology evidence="1">Multi-pass membrane protein</topology>
    </subcellularLocation>
</comment>
<dbReference type="RefSeq" id="WP_167129406.1">
    <property type="nucleotide sequence ID" value="NZ_JAAQQR010000011.1"/>
</dbReference>
<feature type="transmembrane region" description="Helical" evidence="6">
    <location>
        <begin position="263"/>
        <end position="282"/>
    </location>
</feature>
<evidence type="ECO:0000256" key="5">
    <source>
        <dbReference type="SAM" id="MobiDB-lite"/>
    </source>
</evidence>